<dbReference type="InterPro" id="IPR011009">
    <property type="entry name" value="Kinase-like_dom_sf"/>
</dbReference>
<dbReference type="CDD" id="cd07302">
    <property type="entry name" value="CHD"/>
    <property type="match status" value="1"/>
</dbReference>
<evidence type="ECO:0000256" key="4">
    <source>
        <dbReference type="ARBA" id="ARBA00022692"/>
    </source>
</evidence>
<dbReference type="Gene3D" id="3.40.50.2300">
    <property type="match status" value="2"/>
</dbReference>
<dbReference type="Pfam" id="PF01094">
    <property type="entry name" value="ANF_receptor"/>
    <property type="match status" value="1"/>
</dbReference>
<keyword evidence="5" id="KW-0732">Signal</keyword>
<evidence type="ECO:0000256" key="14">
    <source>
        <dbReference type="RuleBase" id="RU000405"/>
    </source>
</evidence>
<dbReference type="FunFam" id="3.30.70.1230:FF:000004">
    <property type="entry name" value="Guanylate cyclase"/>
    <property type="match status" value="1"/>
</dbReference>
<dbReference type="GO" id="GO:0007168">
    <property type="term" value="P:receptor guanylyl cyclase signaling pathway"/>
    <property type="evidence" value="ECO:0007669"/>
    <property type="project" value="TreeGrafter"/>
</dbReference>
<dbReference type="GO" id="GO:0004672">
    <property type="term" value="F:protein kinase activity"/>
    <property type="evidence" value="ECO:0007669"/>
    <property type="project" value="InterPro"/>
</dbReference>
<dbReference type="EMBL" id="BLXT01005342">
    <property type="protein sequence ID" value="GFO22234.1"/>
    <property type="molecule type" value="Genomic_DNA"/>
</dbReference>
<keyword evidence="6" id="KW-0547">Nucleotide-binding</keyword>
<dbReference type="GO" id="GO:0035556">
    <property type="term" value="P:intracellular signal transduction"/>
    <property type="evidence" value="ECO:0007669"/>
    <property type="project" value="InterPro"/>
</dbReference>
<proteinExistence type="inferred from homology"/>
<feature type="domain" description="Protein kinase" evidence="16">
    <location>
        <begin position="772"/>
        <end position="1056"/>
    </location>
</feature>
<keyword evidence="11" id="KW-0325">Glycoprotein</keyword>
<keyword evidence="12 14" id="KW-0456">Lyase</keyword>
<gene>
    <name evidence="18" type="ORF">PoB_004873900</name>
</gene>
<dbReference type="GO" id="GO:0005525">
    <property type="term" value="F:GTP binding"/>
    <property type="evidence" value="ECO:0007669"/>
    <property type="project" value="UniProtKB-KW"/>
</dbReference>
<dbReference type="GO" id="GO:0005886">
    <property type="term" value="C:plasma membrane"/>
    <property type="evidence" value="ECO:0007669"/>
    <property type="project" value="TreeGrafter"/>
</dbReference>
<evidence type="ECO:0000256" key="3">
    <source>
        <dbReference type="ARBA" id="ARBA00012202"/>
    </source>
</evidence>
<keyword evidence="10" id="KW-0675">Receptor</keyword>
<evidence type="ECO:0000256" key="10">
    <source>
        <dbReference type="ARBA" id="ARBA00023170"/>
    </source>
</evidence>
<keyword evidence="9" id="KW-0472">Membrane</keyword>
<dbReference type="SUPFAM" id="SSF55073">
    <property type="entry name" value="Nucleotide cyclase"/>
    <property type="match status" value="1"/>
</dbReference>
<dbReference type="PROSITE" id="PS00452">
    <property type="entry name" value="GUANYLATE_CYCLASE_1"/>
    <property type="match status" value="1"/>
</dbReference>
<evidence type="ECO:0000256" key="13">
    <source>
        <dbReference type="ARBA" id="ARBA00023293"/>
    </source>
</evidence>
<dbReference type="Proteomes" id="UP000735302">
    <property type="component" value="Unassembled WGS sequence"/>
</dbReference>
<keyword evidence="19" id="KW-1185">Reference proteome</keyword>
<dbReference type="Pfam" id="PF07714">
    <property type="entry name" value="PK_Tyr_Ser-Thr"/>
    <property type="match status" value="1"/>
</dbReference>
<evidence type="ECO:0000256" key="1">
    <source>
        <dbReference type="ARBA" id="ARBA00001436"/>
    </source>
</evidence>
<dbReference type="GO" id="GO:0005524">
    <property type="term" value="F:ATP binding"/>
    <property type="evidence" value="ECO:0007669"/>
    <property type="project" value="InterPro"/>
</dbReference>
<accession>A0AAV4BQ31</accession>
<dbReference type="PROSITE" id="PS50125">
    <property type="entry name" value="GUANYLATE_CYCLASE_2"/>
    <property type="match status" value="1"/>
</dbReference>
<feature type="domain" description="Guanylate cyclase" evidence="17">
    <location>
        <begin position="1127"/>
        <end position="1257"/>
    </location>
</feature>
<reference evidence="18 19" key="1">
    <citation type="journal article" date="2021" name="Elife">
        <title>Chloroplast acquisition without the gene transfer in kleptoplastic sea slugs, Plakobranchus ocellatus.</title>
        <authorList>
            <person name="Maeda T."/>
            <person name="Takahashi S."/>
            <person name="Yoshida T."/>
            <person name="Shimamura S."/>
            <person name="Takaki Y."/>
            <person name="Nagai Y."/>
            <person name="Toyoda A."/>
            <person name="Suzuki Y."/>
            <person name="Arimoto A."/>
            <person name="Ishii H."/>
            <person name="Satoh N."/>
            <person name="Nishiyama T."/>
            <person name="Hasebe M."/>
            <person name="Maruyama T."/>
            <person name="Minagawa J."/>
            <person name="Obokata J."/>
            <person name="Shigenobu S."/>
        </authorList>
    </citation>
    <scope>NUCLEOTIDE SEQUENCE [LARGE SCALE GENOMIC DNA]</scope>
</reference>
<dbReference type="GO" id="GO:0004016">
    <property type="term" value="F:adenylate cyclase activity"/>
    <property type="evidence" value="ECO:0007669"/>
    <property type="project" value="TreeGrafter"/>
</dbReference>
<evidence type="ECO:0000256" key="5">
    <source>
        <dbReference type="ARBA" id="ARBA00022729"/>
    </source>
</evidence>
<dbReference type="GO" id="GO:0004383">
    <property type="term" value="F:guanylate cyclase activity"/>
    <property type="evidence" value="ECO:0007669"/>
    <property type="project" value="UniProtKB-EC"/>
</dbReference>
<organism evidence="18 19">
    <name type="scientific">Plakobranchus ocellatus</name>
    <dbReference type="NCBI Taxonomy" id="259542"/>
    <lineage>
        <taxon>Eukaryota</taxon>
        <taxon>Metazoa</taxon>
        <taxon>Spiralia</taxon>
        <taxon>Lophotrochozoa</taxon>
        <taxon>Mollusca</taxon>
        <taxon>Gastropoda</taxon>
        <taxon>Heterobranchia</taxon>
        <taxon>Euthyneura</taxon>
        <taxon>Panpulmonata</taxon>
        <taxon>Sacoglossa</taxon>
        <taxon>Placobranchoidea</taxon>
        <taxon>Plakobranchidae</taxon>
        <taxon>Plakobranchus</taxon>
    </lineage>
</organism>
<dbReference type="InterPro" id="IPR001245">
    <property type="entry name" value="Ser-Thr/Tyr_kinase_cat_dom"/>
</dbReference>
<evidence type="ECO:0000256" key="6">
    <source>
        <dbReference type="ARBA" id="ARBA00022741"/>
    </source>
</evidence>
<evidence type="ECO:0000313" key="19">
    <source>
        <dbReference type="Proteomes" id="UP000735302"/>
    </source>
</evidence>
<dbReference type="Pfam" id="PF00211">
    <property type="entry name" value="Guanylate_cyc"/>
    <property type="match status" value="1"/>
</dbReference>
<dbReference type="InterPro" id="IPR050401">
    <property type="entry name" value="Cyclic_nucleotide_synthase"/>
</dbReference>
<dbReference type="SUPFAM" id="SSF56112">
    <property type="entry name" value="Protein kinase-like (PK-like)"/>
    <property type="match status" value="1"/>
</dbReference>
<evidence type="ECO:0000259" key="17">
    <source>
        <dbReference type="PROSITE" id="PS50125"/>
    </source>
</evidence>
<protein>
    <recommendedName>
        <fullName evidence="3 15">Guanylate cyclase</fullName>
        <ecNumber evidence="3 15">4.6.1.2</ecNumber>
    </recommendedName>
</protein>
<comment type="similarity">
    <text evidence="14">Belongs to the adenylyl cyclase class-4/guanylyl cyclase family.</text>
</comment>
<dbReference type="InterPro" id="IPR018297">
    <property type="entry name" value="A/G_cyclase_CS"/>
</dbReference>
<dbReference type="PROSITE" id="PS50011">
    <property type="entry name" value="PROTEIN_KINASE_DOM"/>
    <property type="match status" value="1"/>
</dbReference>
<dbReference type="GO" id="GO:0001653">
    <property type="term" value="F:peptide receptor activity"/>
    <property type="evidence" value="ECO:0007669"/>
    <property type="project" value="TreeGrafter"/>
</dbReference>
<dbReference type="InterPro" id="IPR000719">
    <property type="entry name" value="Prot_kinase_dom"/>
</dbReference>
<dbReference type="SMART" id="SM00044">
    <property type="entry name" value="CYCc"/>
    <property type="match status" value="1"/>
</dbReference>
<comment type="subcellular location">
    <subcellularLocation>
        <location evidence="2">Membrane</location>
        <topology evidence="2">Single-pass type I membrane protein</topology>
    </subcellularLocation>
</comment>
<evidence type="ECO:0000256" key="9">
    <source>
        <dbReference type="ARBA" id="ARBA00023136"/>
    </source>
</evidence>
<evidence type="ECO:0000256" key="7">
    <source>
        <dbReference type="ARBA" id="ARBA00022989"/>
    </source>
</evidence>
<dbReference type="Gene3D" id="3.30.70.1230">
    <property type="entry name" value="Nucleotide cyclase"/>
    <property type="match status" value="1"/>
</dbReference>
<evidence type="ECO:0000256" key="11">
    <source>
        <dbReference type="ARBA" id="ARBA00023180"/>
    </source>
</evidence>
<dbReference type="Gene3D" id="1.10.510.10">
    <property type="entry name" value="Transferase(Phosphotransferase) domain 1"/>
    <property type="match status" value="1"/>
</dbReference>
<evidence type="ECO:0000256" key="12">
    <source>
        <dbReference type="ARBA" id="ARBA00023239"/>
    </source>
</evidence>
<evidence type="ECO:0000256" key="15">
    <source>
        <dbReference type="RuleBase" id="RU003431"/>
    </source>
</evidence>
<keyword evidence="7" id="KW-1133">Transmembrane helix</keyword>
<dbReference type="InterPro" id="IPR001828">
    <property type="entry name" value="ANF_lig-bd_rcpt"/>
</dbReference>
<dbReference type="SUPFAM" id="SSF53822">
    <property type="entry name" value="Periplasmic binding protein-like I"/>
    <property type="match status" value="1"/>
</dbReference>
<dbReference type="InterPro" id="IPR028082">
    <property type="entry name" value="Peripla_BP_I"/>
</dbReference>
<dbReference type="InterPro" id="IPR029787">
    <property type="entry name" value="Nucleotide_cyclase"/>
</dbReference>
<dbReference type="FunFam" id="1.10.510.10:FF:000420">
    <property type="entry name" value="Guanylate cyclase"/>
    <property type="match status" value="1"/>
</dbReference>
<feature type="non-terminal residue" evidence="18">
    <location>
        <position position="1292"/>
    </location>
</feature>
<evidence type="ECO:0000256" key="8">
    <source>
        <dbReference type="ARBA" id="ARBA00023134"/>
    </source>
</evidence>
<dbReference type="InterPro" id="IPR001054">
    <property type="entry name" value="A/G_cyclase"/>
</dbReference>
<dbReference type="Gene3D" id="6.10.250.780">
    <property type="match status" value="1"/>
</dbReference>
<sequence length="1292" mass="145324">MYIENIPELETSPLCTWSTLRPRETRAEQCQWRRKKKRKPKVVEGDKCSTECVCSCGALDLSDVNHLLHDTVCNYTFAHHYQRYSCLKRCVDWNCATQSGLCENPTALRRVKMRQKTQCSTNHAETVERFQCFYFNKPRLSENSVTSIRSATSSYTYCRLSRSTIWRCLFSAFIILCLSTNPTGAADTTTNVQTLLPNLSPSDITATTLIAEPTNGNHVTTLTTVDPSSNLTQPYLVTYTTAMPEAGVNDEDYPFNRTTPNLISSSNSTHATKKDILLGYITTLTYPENVELAEGRKISGAMTHAVDVINKDPTILPDYRLHYVLGDNQGTELHSLDVLTDQWKNGALAFFGPEDSCEVESRVAAAWKVPILAYKCDSPVVSDKRRFPTLARTQPPATHSVTSVIALMKSYNWSKFTIIVEKVDLMPRAGLSLQSLAWENNMTINDFVNITGPYSSLIHSKELETAIQNTYKHTRIYVIYSGATMFLDAVRYMHTQGISSTDKYVVIGVRNDDPYTDTMSESLMFYPSEFDKDKRNESVLAFQDVLLLVGRQITNPNYTAWESTVRDLLYKPPVNLTKSELDDLLGIEVTIPVYAAYLYDSVLLYARALHDVLMGGGSADDGALVFDKMKDRTFMSIQGHEVYIDLNGDAEGNFTVLALQPANNQFNGRLMPVGYFTRNPFNRQDVTYVESKDIYGLDVPLDEPVCGYDGEKCREAPSVLAYSVGGCLGGIGFVLIIILSILYRNWRYEQELASLIWKIDNREIHLQPDAAISALSMISNNGPQSTNVSLSLGPDQEQRFTKMGIYRATLVALKPIKKKSIDTSSREIKLELKEMRDLRHDNIVQFIGATIDVNCTHIVTEYCSKGSLEDILENSDLKLDDMFIASIISDILKGMNYIHSTALISHGNLKSSNCLVDSRWVVKISDFGLNKFKAKQEIPYHGEHANYKRFLWTAPELLRMEKPPLGGTQKGDVYSFAIVLYEVLNRNGPYGDCHFTPKEIVERVKEGPNQGIPFRPSTAELNCENYFQQTLIRCWHEDPDLRPDFKTCRKDLRPMQKGMRSNIFDNMMMLMEKYANNLESVVAERTVELHEEKKKTETLLYRMLPTSVAAQLVRGQSVIPEAFDSVTIYFSDICGFTAMSSESTPLQIVDMLNDLYTLFDGIIKDYDVYKVETIGDAYMVVSGLPKRNGNNHAGEIASMSLSLLAAIKQFKIPHRPDDMLKLRIGMHTGSCVAGVVGQTMPRYCLFGDTVNTASRMESNGEALRIHVSPSCKTVLDELGGYTLTERGLVAMK</sequence>
<comment type="caution">
    <text evidence="18">The sequence shown here is derived from an EMBL/GenBank/DDBJ whole genome shotgun (WGS) entry which is preliminary data.</text>
</comment>
<evidence type="ECO:0000259" key="16">
    <source>
        <dbReference type="PROSITE" id="PS50011"/>
    </source>
</evidence>
<evidence type="ECO:0000256" key="2">
    <source>
        <dbReference type="ARBA" id="ARBA00004479"/>
    </source>
</evidence>
<dbReference type="PANTHER" id="PTHR11920">
    <property type="entry name" value="GUANYLYL CYCLASE"/>
    <property type="match status" value="1"/>
</dbReference>
<keyword evidence="4" id="KW-0812">Transmembrane</keyword>
<evidence type="ECO:0000313" key="18">
    <source>
        <dbReference type="EMBL" id="GFO22234.1"/>
    </source>
</evidence>
<comment type="catalytic activity">
    <reaction evidence="1 15">
        <text>GTP = 3',5'-cyclic GMP + diphosphate</text>
        <dbReference type="Rhea" id="RHEA:13665"/>
        <dbReference type="ChEBI" id="CHEBI:33019"/>
        <dbReference type="ChEBI" id="CHEBI:37565"/>
        <dbReference type="ChEBI" id="CHEBI:57746"/>
        <dbReference type="EC" id="4.6.1.2"/>
    </reaction>
</comment>
<keyword evidence="8" id="KW-0342">GTP-binding</keyword>
<dbReference type="CDD" id="cd14042">
    <property type="entry name" value="PK_GC-A_B"/>
    <property type="match status" value="1"/>
</dbReference>
<keyword evidence="13 15" id="KW-0141">cGMP biosynthesis</keyword>
<dbReference type="PANTHER" id="PTHR11920:SF335">
    <property type="entry name" value="GUANYLATE CYCLASE"/>
    <property type="match status" value="1"/>
</dbReference>
<dbReference type="EC" id="4.6.1.2" evidence="3 15"/>
<name>A0AAV4BQ31_9GAST</name>
<dbReference type="CDD" id="cd06370">
    <property type="entry name" value="PBP1_SAP_GC-like"/>
    <property type="match status" value="1"/>
</dbReference>